<organism evidence="2 3">
    <name type="scientific">Nocardia arthritidis</name>
    <dbReference type="NCBI Taxonomy" id="228602"/>
    <lineage>
        <taxon>Bacteria</taxon>
        <taxon>Bacillati</taxon>
        <taxon>Actinomycetota</taxon>
        <taxon>Actinomycetes</taxon>
        <taxon>Mycobacteriales</taxon>
        <taxon>Nocardiaceae</taxon>
        <taxon>Nocardia</taxon>
    </lineage>
</organism>
<dbReference type="RefSeq" id="WP_238847172.1">
    <property type="nucleotide sequence ID" value="NZ_CP046172.1"/>
</dbReference>
<feature type="domain" description="Plasmid pRiA4b Orf3-like" evidence="1">
    <location>
        <begin position="38"/>
        <end position="122"/>
    </location>
</feature>
<dbReference type="KEGG" id="nah:F5544_09455"/>
<gene>
    <name evidence="2" type="ORF">F5544_09455</name>
</gene>
<proteinExistence type="predicted"/>
<reference evidence="2 3" key="1">
    <citation type="journal article" date="2019" name="ACS Chem. Biol.">
        <title>Identification and Mobilization of a Cryptic Antibiotic Biosynthesis Gene Locus from a Human-Pathogenic Nocardia Isolate.</title>
        <authorList>
            <person name="Herisse M."/>
            <person name="Ishida K."/>
            <person name="Porter J.L."/>
            <person name="Howden B."/>
            <person name="Hertweck C."/>
            <person name="Stinear T.P."/>
            <person name="Pidot S.J."/>
        </authorList>
    </citation>
    <scope>NUCLEOTIDE SEQUENCE [LARGE SCALE GENOMIC DNA]</scope>
    <source>
        <strain evidence="2 3">AUSMDU00012717</strain>
    </source>
</reference>
<dbReference type="InterPro" id="IPR012912">
    <property type="entry name" value="Plasmid_pRiA4b_Orf3-like"/>
</dbReference>
<dbReference type="Proteomes" id="UP000503540">
    <property type="component" value="Chromosome"/>
</dbReference>
<evidence type="ECO:0000259" key="1">
    <source>
        <dbReference type="Pfam" id="PF07929"/>
    </source>
</evidence>
<evidence type="ECO:0000313" key="2">
    <source>
        <dbReference type="EMBL" id="QIS09791.1"/>
    </source>
</evidence>
<accession>A0A6G9Y9A0</accession>
<dbReference type="Pfam" id="PF07929">
    <property type="entry name" value="PRiA4_ORF3"/>
    <property type="match status" value="1"/>
</dbReference>
<dbReference type="SUPFAM" id="SSF159941">
    <property type="entry name" value="MM3350-like"/>
    <property type="match status" value="1"/>
</dbReference>
<keyword evidence="3" id="KW-1185">Reference proteome</keyword>
<name>A0A6G9Y9A0_9NOCA</name>
<dbReference type="InterPro" id="IPR024047">
    <property type="entry name" value="MM3350-like_sf"/>
</dbReference>
<dbReference type="AlphaFoldDB" id="A0A6G9Y9A0"/>
<sequence length="186" mass="21068">MGSGGRISLMSRTWLSIRVDLIGGGGEELWPRPGRIFAAARRHTFEQLATAIDDAFARWDRHHLHEFQLDNDLRVAEPDLDFDEPGTVLDTRKTKLSQLIPGQQFVYIFDLGDCWTYLCTVGDERIDPLEAVGIEPSLPCPYWGWGTIPDQYGRCWDEDDSETPLPPDPQLADLPALYPGWGVLER</sequence>
<dbReference type="Gene3D" id="3.10.290.30">
    <property type="entry name" value="MM3350-like"/>
    <property type="match status" value="1"/>
</dbReference>
<evidence type="ECO:0000313" key="3">
    <source>
        <dbReference type="Proteomes" id="UP000503540"/>
    </source>
</evidence>
<protein>
    <recommendedName>
        <fullName evidence="1">Plasmid pRiA4b Orf3-like domain-containing protein</fullName>
    </recommendedName>
</protein>
<dbReference type="EMBL" id="CP046172">
    <property type="protein sequence ID" value="QIS09791.1"/>
    <property type="molecule type" value="Genomic_DNA"/>
</dbReference>